<keyword evidence="3" id="KW-1185">Reference proteome</keyword>
<evidence type="ECO:0000313" key="2">
    <source>
        <dbReference type="EMBL" id="OFI49515.1"/>
    </source>
</evidence>
<dbReference type="SUPFAM" id="SSF52833">
    <property type="entry name" value="Thioredoxin-like"/>
    <property type="match status" value="1"/>
</dbReference>
<dbReference type="Proteomes" id="UP000178622">
    <property type="component" value="Unassembled WGS sequence"/>
</dbReference>
<dbReference type="PROSITE" id="PS51354">
    <property type="entry name" value="GLUTAREDOXIN_2"/>
    <property type="match status" value="1"/>
</dbReference>
<dbReference type="AlphaFoldDB" id="A0A1E8GMP5"/>
<organism evidence="2 3">
    <name type="scientific">Floricoccus tropicus</name>
    <dbReference type="NCBI Taxonomy" id="1859473"/>
    <lineage>
        <taxon>Bacteria</taxon>
        <taxon>Bacillati</taxon>
        <taxon>Bacillota</taxon>
        <taxon>Bacilli</taxon>
        <taxon>Lactobacillales</taxon>
        <taxon>Streptococcaceae</taxon>
        <taxon>Floricoccus</taxon>
    </lineage>
</organism>
<proteinExistence type="predicted"/>
<accession>A0A1E8GMP5</accession>
<dbReference type="InterPro" id="IPR036249">
    <property type="entry name" value="Thioredoxin-like_sf"/>
</dbReference>
<dbReference type="RefSeq" id="WP_070792032.1">
    <property type="nucleotide sequence ID" value="NZ_MKIR01000012.1"/>
</dbReference>
<dbReference type="CDD" id="cd02976">
    <property type="entry name" value="NrdH"/>
    <property type="match status" value="1"/>
</dbReference>
<dbReference type="Pfam" id="PF00462">
    <property type="entry name" value="Glutaredoxin"/>
    <property type="match status" value="1"/>
</dbReference>
<name>A0A1E8GMP5_9LACT</name>
<dbReference type="OrthoDB" id="9795531at2"/>
<protein>
    <recommendedName>
        <fullName evidence="1">Glutaredoxin domain-containing protein</fullName>
    </recommendedName>
</protein>
<sequence>MQQVTIYTKSNCQPCKILKKHLTSKGIEFQELSIFDYIDELKEAGFRSAPVIKIDDEMFTGLDMNKLKTLLH</sequence>
<dbReference type="EMBL" id="MKIR01000012">
    <property type="protein sequence ID" value="OFI49515.1"/>
    <property type="molecule type" value="Genomic_DNA"/>
</dbReference>
<reference evidence="3" key="1">
    <citation type="submission" date="2016-09" db="EMBL/GenBank/DDBJ databases">
        <title>Draft genome sequence of a novel species of the family Streptococcaceae isolated from flowers.</title>
        <authorList>
            <person name="Chuah L.-O."/>
            <person name="Yap K.-P."/>
            <person name="Thong K.L."/>
            <person name="Liong M.T."/>
            <person name="Ahmad R."/>
            <person name="Rusul G."/>
        </authorList>
    </citation>
    <scope>NUCLEOTIDE SEQUENCE [LARGE SCALE GENOMIC DNA]</scope>
    <source>
        <strain evidence="3">DF1</strain>
    </source>
</reference>
<comment type="caution">
    <text evidence="2">The sequence shown here is derived from an EMBL/GenBank/DDBJ whole genome shotgun (WGS) entry which is preliminary data.</text>
</comment>
<gene>
    <name evidence="2" type="ORF">BG261_02750</name>
</gene>
<feature type="domain" description="Glutaredoxin" evidence="1">
    <location>
        <begin position="4"/>
        <end position="58"/>
    </location>
</feature>
<dbReference type="STRING" id="1859473.BG261_02750"/>
<dbReference type="InterPro" id="IPR002109">
    <property type="entry name" value="Glutaredoxin"/>
</dbReference>
<evidence type="ECO:0000259" key="1">
    <source>
        <dbReference type="Pfam" id="PF00462"/>
    </source>
</evidence>
<evidence type="ECO:0000313" key="3">
    <source>
        <dbReference type="Proteomes" id="UP000178622"/>
    </source>
</evidence>
<dbReference type="Gene3D" id="3.40.30.10">
    <property type="entry name" value="Glutaredoxin"/>
    <property type="match status" value="1"/>
</dbReference>